<dbReference type="Pfam" id="PF00106">
    <property type="entry name" value="adh_short"/>
    <property type="match status" value="1"/>
</dbReference>
<evidence type="ECO:0000313" key="5">
    <source>
        <dbReference type="Proteomes" id="UP001280581"/>
    </source>
</evidence>
<evidence type="ECO:0000313" key="4">
    <source>
        <dbReference type="EMBL" id="KAK3201229.1"/>
    </source>
</evidence>
<organism evidence="4 5">
    <name type="scientific">Pseudopithomyces chartarum</name>
    <dbReference type="NCBI Taxonomy" id="1892770"/>
    <lineage>
        <taxon>Eukaryota</taxon>
        <taxon>Fungi</taxon>
        <taxon>Dikarya</taxon>
        <taxon>Ascomycota</taxon>
        <taxon>Pezizomycotina</taxon>
        <taxon>Dothideomycetes</taxon>
        <taxon>Pleosporomycetidae</taxon>
        <taxon>Pleosporales</taxon>
        <taxon>Massarineae</taxon>
        <taxon>Didymosphaeriaceae</taxon>
        <taxon>Pseudopithomyces</taxon>
    </lineage>
</organism>
<reference evidence="4 5" key="1">
    <citation type="submission" date="2021-02" db="EMBL/GenBank/DDBJ databases">
        <title>Genome assembly of Pseudopithomyces chartarum.</title>
        <authorList>
            <person name="Jauregui R."/>
            <person name="Singh J."/>
            <person name="Voisey C."/>
        </authorList>
    </citation>
    <scope>NUCLEOTIDE SEQUENCE [LARGE SCALE GENOMIC DNA]</scope>
    <source>
        <strain evidence="4 5">AGR01</strain>
    </source>
</reference>
<keyword evidence="5" id="KW-1185">Reference proteome</keyword>
<comment type="similarity">
    <text evidence="1">Belongs to the short-chain dehydrogenases/reductases (SDR) family.</text>
</comment>
<dbReference type="PRINTS" id="PR00081">
    <property type="entry name" value="GDHRDH"/>
</dbReference>
<evidence type="ECO:0000256" key="2">
    <source>
        <dbReference type="ARBA" id="ARBA00022857"/>
    </source>
</evidence>
<dbReference type="SUPFAM" id="SSF51735">
    <property type="entry name" value="NAD(P)-binding Rossmann-fold domains"/>
    <property type="match status" value="1"/>
</dbReference>
<evidence type="ECO:0008006" key="6">
    <source>
        <dbReference type="Google" id="ProtNLM"/>
    </source>
</evidence>
<dbReference type="Gene3D" id="3.40.50.720">
    <property type="entry name" value="NAD(P)-binding Rossmann-like Domain"/>
    <property type="match status" value="1"/>
</dbReference>
<dbReference type="Pfam" id="PF13561">
    <property type="entry name" value="adh_short_C2"/>
    <property type="match status" value="1"/>
</dbReference>
<evidence type="ECO:0000256" key="3">
    <source>
        <dbReference type="ARBA" id="ARBA00023002"/>
    </source>
</evidence>
<dbReference type="PANTHER" id="PTHR43618:SF18">
    <property type="entry name" value="SHORT CHAIN DEHYDROGENASE_REDUCTASE FAMILY (AFU_ORTHOLOGUE AFUA_5G12480)"/>
    <property type="match status" value="1"/>
</dbReference>
<dbReference type="PANTHER" id="PTHR43618">
    <property type="entry name" value="7-ALPHA-HYDROXYSTEROID DEHYDROGENASE"/>
    <property type="match status" value="1"/>
</dbReference>
<sequence length="292" mass="31151">MTSSTAFDPSSLFKVDGIVAVITGGGTAFNGAQKVYIIGRRLDKLEETAKEHENIVPIQGDVTSKADLQAAVDKITQEVGYVNLVIANSGSIGPAVRFNPNSSIKELRETLFTDFNPEEMTDTLNLNVTAAFFTMTAFIELLDAGNKKALSGGFGKPAEGSSVPLIQSQVIFTTSVSAFSRHWSSSPPYLTSKVAIMQVAKHASTQLAPHGIRVNALAPGIYPSDLASVLINTRSPEEEPPTDQRFIPARRFGNEEDMSGAILYLASRAGAYSNGLILTTDGGRLSVMGSTY</sequence>
<name>A0AAN6RBT2_9PLEO</name>
<dbReference type="InterPro" id="IPR002347">
    <property type="entry name" value="SDR_fam"/>
</dbReference>
<keyword evidence="2" id="KW-0521">NADP</keyword>
<dbReference type="Proteomes" id="UP001280581">
    <property type="component" value="Unassembled WGS sequence"/>
</dbReference>
<dbReference type="InterPro" id="IPR052178">
    <property type="entry name" value="Sec_Metab_Biosynth_SDR"/>
</dbReference>
<accession>A0AAN6RBT2</accession>
<dbReference type="CDD" id="cd05233">
    <property type="entry name" value="SDR_c"/>
    <property type="match status" value="1"/>
</dbReference>
<comment type="caution">
    <text evidence="4">The sequence shown here is derived from an EMBL/GenBank/DDBJ whole genome shotgun (WGS) entry which is preliminary data.</text>
</comment>
<dbReference type="EMBL" id="WVTA01000016">
    <property type="protein sequence ID" value="KAK3201229.1"/>
    <property type="molecule type" value="Genomic_DNA"/>
</dbReference>
<dbReference type="AlphaFoldDB" id="A0AAN6RBT2"/>
<proteinExistence type="inferred from homology"/>
<dbReference type="GO" id="GO:0016491">
    <property type="term" value="F:oxidoreductase activity"/>
    <property type="evidence" value="ECO:0007669"/>
    <property type="project" value="UniProtKB-KW"/>
</dbReference>
<protein>
    <recommendedName>
        <fullName evidence="6">Short-chain dehydrogenase</fullName>
    </recommendedName>
</protein>
<evidence type="ECO:0000256" key="1">
    <source>
        <dbReference type="ARBA" id="ARBA00006484"/>
    </source>
</evidence>
<dbReference type="InterPro" id="IPR036291">
    <property type="entry name" value="NAD(P)-bd_dom_sf"/>
</dbReference>
<keyword evidence="3" id="KW-0560">Oxidoreductase</keyword>
<gene>
    <name evidence="4" type="ORF">GRF29_185g183828</name>
</gene>